<keyword evidence="4" id="KW-1185">Reference proteome</keyword>
<organism evidence="3 4">
    <name type="scientific">Glomus cerebriforme</name>
    <dbReference type="NCBI Taxonomy" id="658196"/>
    <lineage>
        <taxon>Eukaryota</taxon>
        <taxon>Fungi</taxon>
        <taxon>Fungi incertae sedis</taxon>
        <taxon>Mucoromycota</taxon>
        <taxon>Glomeromycotina</taxon>
        <taxon>Glomeromycetes</taxon>
        <taxon>Glomerales</taxon>
        <taxon>Glomeraceae</taxon>
        <taxon>Glomus</taxon>
    </lineage>
</organism>
<dbReference type="EMBL" id="QKYT01000335">
    <property type="protein sequence ID" value="RIA86948.1"/>
    <property type="molecule type" value="Genomic_DNA"/>
</dbReference>
<reference evidence="3 4" key="1">
    <citation type="submission" date="2018-06" db="EMBL/GenBank/DDBJ databases">
        <title>Comparative genomics reveals the genomic features of Rhizophagus irregularis, R. cerebriforme, R. diaphanum and Gigaspora rosea, and their symbiotic lifestyle signature.</title>
        <authorList>
            <person name="Morin E."/>
            <person name="San Clemente H."/>
            <person name="Chen E.C.H."/>
            <person name="De La Providencia I."/>
            <person name="Hainaut M."/>
            <person name="Kuo A."/>
            <person name="Kohler A."/>
            <person name="Murat C."/>
            <person name="Tang N."/>
            <person name="Roy S."/>
            <person name="Loubradou J."/>
            <person name="Henrissat B."/>
            <person name="Grigoriev I.V."/>
            <person name="Corradi N."/>
            <person name="Roux C."/>
            <person name="Martin F.M."/>
        </authorList>
    </citation>
    <scope>NUCLEOTIDE SEQUENCE [LARGE SCALE GENOMIC DNA]</scope>
    <source>
        <strain evidence="3 4">DAOM 227022</strain>
    </source>
</reference>
<dbReference type="AlphaFoldDB" id="A0A397SLN7"/>
<dbReference type="Proteomes" id="UP000265703">
    <property type="component" value="Unassembled WGS sequence"/>
</dbReference>
<evidence type="ECO:0000256" key="1">
    <source>
        <dbReference type="SAM" id="Coils"/>
    </source>
</evidence>
<gene>
    <name evidence="3" type="ORF">C1645_855304</name>
</gene>
<name>A0A397SLN7_9GLOM</name>
<keyword evidence="2" id="KW-0472">Membrane</keyword>
<feature type="transmembrane region" description="Helical" evidence="2">
    <location>
        <begin position="20"/>
        <end position="39"/>
    </location>
</feature>
<feature type="coiled-coil region" evidence="1">
    <location>
        <begin position="298"/>
        <end position="325"/>
    </location>
</feature>
<evidence type="ECO:0000256" key="2">
    <source>
        <dbReference type="SAM" id="Phobius"/>
    </source>
</evidence>
<evidence type="ECO:0000313" key="4">
    <source>
        <dbReference type="Proteomes" id="UP000265703"/>
    </source>
</evidence>
<protein>
    <submittedName>
        <fullName evidence="3">Uncharacterized protein</fullName>
    </submittedName>
</protein>
<keyword evidence="1" id="KW-0175">Coiled coil</keyword>
<proteinExistence type="predicted"/>
<feature type="transmembrane region" description="Helical" evidence="2">
    <location>
        <begin position="237"/>
        <end position="260"/>
    </location>
</feature>
<comment type="caution">
    <text evidence="3">The sequence shown here is derived from an EMBL/GenBank/DDBJ whole genome shotgun (WGS) entry which is preliminary data.</text>
</comment>
<keyword evidence="2" id="KW-0812">Transmembrane</keyword>
<sequence length="358" mass="41481">MPFYVQKTFLESKRFQCLRYGTGATVIIIYLLYLAYLIIQITNDKPLVQLTYETLDKLSIPDIEICGVWSDVEISKCVFTWNNYTNTTFYNGCDALSHQFHPEKYCHTYNTSDAIYFYEFNPWKIDPKYGIDERIKTDYLADKRMVQEFKLQMNGFAGIQNTTTMITFKKVTLRTLLPRFSTIVGATTNYHSIPYLDLEVKNYPMHPTLDLTYTGHFSIAPGSFTHEVKSEKRSHTIFGSLGLAGGVFGMVSGIYTLLFGNPRKNPWGIMHRAEKLKIPKDADLQNFPFISAINPTKNGSTEQRVEQLENRILELESILKDYVFNPSALERLVEKSLRTRWTKNNRFSNPKRKKVTRV</sequence>
<keyword evidence="2" id="KW-1133">Transmembrane helix</keyword>
<dbReference type="OrthoDB" id="2339353at2759"/>
<accession>A0A397SLN7</accession>
<evidence type="ECO:0000313" key="3">
    <source>
        <dbReference type="EMBL" id="RIA86948.1"/>
    </source>
</evidence>